<evidence type="ECO:0000256" key="8">
    <source>
        <dbReference type="ARBA" id="ARBA00038436"/>
    </source>
</evidence>
<comment type="caution">
    <text evidence="11">The sequence shown here is derived from an EMBL/GenBank/DDBJ whole genome shotgun (WGS) entry which is preliminary data.</text>
</comment>
<feature type="transmembrane region" description="Helical" evidence="9">
    <location>
        <begin position="31"/>
        <end position="53"/>
    </location>
</feature>
<dbReference type="EMBL" id="JAEKPD010000014">
    <property type="protein sequence ID" value="MBJ3763773.1"/>
    <property type="molecule type" value="Genomic_DNA"/>
</dbReference>
<comment type="function">
    <text evidence="9">Part of the tripartite ATP-independent periplasmic (TRAP) transport system.</text>
</comment>
<organism evidence="11 12">
    <name type="scientific">Palleronia pontilimi</name>
    <dbReference type="NCBI Taxonomy" id="1964209"/>
    <lineage>
        <taxon>Bacteria</taxon>
        <taxon>Pseudomonadati</taxon>
        <taxon>Pseudomonadota</taxon>
        <taxon>Alphaproteobacteria</taxon>
        <taxon>Rhodobacterales</taxon>
        <taxon>Roseobacteraceae</taxon>
        <taxon>Palleronia</taxon>
    </lineage>
</organism>
<keyword evidence="2 9" id="KW-0813">Transport</keyword>
<evidence type="ECO:0000256" key="2">
    <source>
        <dbReference type="ARBA" id="ARBA00022448"/>
    </source>
</evidence>
<sequence length="195" mass="21271">MSGSSPAHTPAPHGGNPVLLAIGFISKLSGIAAALLIVISIGVTCQMIFIRFVLNGSTVWQTEGVTYMMVAATMLGLPYVQYLRGHVNVDLLPLLLPEFMRKGLALVVLLVTIAVVALMFWHGYHFWHEAWDWGETSNTPWNPKLWVPYLALPLGFGLYLLQLVADLIAVVFRVEEPFGLEPGATLADSVTEAAE</sequence>
<dbReference type="RefSeq" id="WP_198916949.1">
    <property type="nucleotide sequence ID" value="NZ_JAEKPD010000014.1"/>
</dbReference>
<evidence type="ECO:0000259" key="10">
    <source>
        <dbReference type="Pfam" id="PF04290"/>
    </source>
</evidence>
<evidence type="ECO:0000256" key="1">
    <source>
        <dbReference type="ARBA" id="ARBA00004429"/>
    </source>
</evidence>
<feature type="domain" description="Tripartite ATP-independent periplasmic transporters DctQ component" evidence="10">
    <location>
        <begin position="41"/>
        <end position="170"/>
    </location>
</feature>
<evidence type="ECO:0000256" key="3">
    <source>
        <dbReference type="ARBA" id="ARBA00022475"/>
    </source>
</evidence>
<dbReference type="Pfam" id="PF04290">
    <property type="entry name" value="DctQ"/>
    <property type="match status" value="1"/>
</dbReference>
<reference evidence="11" key="1">
    <citation type="submission" date="2020-12" db="EMBL/GenBank/DDBJ databases">
        <title>Bacterial taxonomy.</title>
        <authorList>
            <person name="Pan X."/>
        </authorList>
    </citation>
    <scope>NUCLEOTIDE SEQUENCE</scope>
    <source>
        <strain evidence="11">KCTC 52957</strain>
    </source>
</reference>
<evidence type="ECO:0000256" key="6">
    <source>
        <dbReference type="ARBA" id="ARBA00022989"/>
    </source>
</evidence>
<dbReference type="GO" id="GO:0022857">
    <property type="term" value="F:transmembrane transporter activity"/>
    <property type="evidence" value="ECO:0007669"/>
    <property type="project" value="UniProtKB-UniRule"/>
</dbReference>
<gene>
    <name evidence="11" type="ORF">ILP92_13530</name>
</gene>
<feature type="transmembrane region" description="Helical" evidence="9">
    <location>
        <begin position="147"/>
        <end position="172"/>
    </location>
</feature>
<dbReference type="PANTHER" id="PTHR35011:SF10">
    <property type="entry name" value="TRAP TRANSPORTER SMALL PERMEASE PROTEIN"/>
    <property type="match status" value="1"/>
</dbReference>
<proteinExistence type="inferred from homology"/>
<comment type="subcellular location">
    <subcellularLocation>
        <location evidence="1 9">Cell inner membrane</location>
        <topology evidence="1 9">Multi-pass membrane protein</topology>
    </subcellularLocation>
</comment>
<keyword evidence="6 9" id="KW-1133">Transmembrane helix</keyword>
<keyword evidence="7 9" id="KW-0472">Membrane</keyword>
<dbReference type="Proteomes" id="UP000642488">
    <property type="component" value="Unassembled WGS sequence"/>
</dbReference>
<evidence type="ECO:0000256" key="9">
    <source>
        <dbReference type="RuleBase" id="RU369079"/>
    </source>
</evidence>
<evidence type="ECO:0000313" key="12">
    <source>
        <dbReference type="Proteomes" id="UP000642488"/>
    </source>
</evidence>
<evidence type="ECO:0000256" key="7">
    <source>
        <dbReference type="ARBA" id="ARBA00023136"/>
    </source>
</evidence>
<dbReference type="InterPro" id="IPR007387">
    <property type="entry name" value="TRAP_DctQ"/>
</dbReference>
<keyword evidence="5 9" id="KW-0812">Transmembrane</keyword>
<comment type="similarity">
    <text evidence="8 9">Belongs to the TRAP transporter small permease family.</text>
</comment>
<dbReference type="AlphaFoldDB" id="A0A934MDD0"/>
<dbReference type="InterPro" id="IPR055348">
    <property type="entry name" value="DctQ"/>
</dbReference>
<feature type="transmembrane region" description="Helical" evidence="9">
    <location>
        <begin position="65"/>
        <end position="83"/>
    </location>
</feature>
<name>A0A934MDD0_9RHOB</name>
<accession>A0A934MDD0</accession>
<keyword evidence="3" id="KW-1003">Cell membrane</keyword>
<dbReference type="PANTHER" id="PTHR35011">
    <property type="entry name" value="2,3-DIKETO-L-GULONATE TRAP TRANSPORTER SMALL PERMEASE PROTEIN YIAM"/>
    <property type="match status" value="1"/>
</dbReference>
<dbReference type="GO" id="GO:0015740">
    <property type="term" value="P:C4-dicarboxylate transport"/>
    <property type="evidence" value="ECO:0007669"/>
    <property type="project" value="TreeGrafter"/>
</dbReference>
<evidence type="ECO:0000313" key="11">
    <source>
        <dbReference type="EMBL" id="MBJ3763773.1"/>
    </source>
</evidence>
<evidence type="ECO:0000256" key="5">
    <source>
        <dbReference type="ARBA" id="ARBA00022692"/>
    </source>
</evidence>
<keyword evidence="4 9" id="KW-0997">Cell inner membrane</keyword>
<comment type="subunit">
    <text evidence="9">The complex comprises the extracytoplasmic solute receptor protein and the two transmembrane proteins.</text>
</comment>
<evidence type="ECO:0000256" key="4">
    <source>
        <dbReference type="ARBA" id="ARBA00022519"/>
    </source>
</evidence>
<keyword evidence="12" id="KW-1185">Reference proteome</keyword>
<protein>
    <recommendedName>
        <fullName evidence="9">TRAP transporter small permease protein</fullName>
    </recommendedName>
</protein>
<dbReference type="GO" id="GO:0005886">
    <property type="term" value="C:plasma membrane"/>
    <property type="evidence" value="ECO:0007669"/>
    <property type="project" value="UniProtKB-SubCell"/>
</dbReference>
<feature type="transmembrane region" description="Helical" evidence="9">
    <location>
        <begin position="104"/>
        <end position="127"/>
    </location>
</feature>